<organism evidence="1 2">
    <name type="scientific">Lithospermum erythrorhizon</name>
    <name type="common">Purple gromwell</name>
    <name type="synonym">Lithospermum officinale var. erythrorhizon</name>
    <dbReference type="NCBI Taxonomy" id="34254"/>
    <lineage>
        <taxon>Eukaryota</taxon>
        <taxon>Viridiplantae</taxon>
        <taxon>Streptophyta</taxon>
        <taxon>Embryophyta</taxon>
        <taxon>Tracheophyta</taxon>
        <taxon>Spermatophyta</taxon>
        <taxon>Magnoliopsida</taxon>
        <taxon>eudicotyledons</taxon>
        <taxon>Gunneridae</taxon>
        <taxon>Pentapetalae</taxon>
        <taxon>asterids</taxon>
        <taxon>lamiids</taxon>
        <taxon>Boraginales</taxon>
        <taxon>Boraginaceae</taxon>
        <taxon>Boraginoideae</taxon>
        <taxon>Lithospermeae</taxon>
        <taxon>Lithospermum</taxon>
    </lineage>
</organism>
<evidence type="ECO:0000313" key="1">
    <source>
        <dbReference type="EMBL" id="GAA0155647.1"/>
    </source>
</evidence>
<sequence length="197" mass="23073">MAEDKTHTIVPHFDGHYDHWSEMMENLLRARGLWNVVERGHVEPLNTEVLNDNQRGLLEESRTRDCQVKHYLFQALDRSVFEQILDRSTSKIIWESLKKKYGGNAKIKKSMLNALRREFELLEMKKGETVDSYFGRVNTMSNKLRSNGDNISDLKIVEKILRTMSEEFTYVVISIEESNDIDNMSEDELQSSLFTHE</sequence>
<dbReference type="PANTHER" id="PTHR35317">
    <property type="entry name" value="OS04G0629600 PROTEIN"/>
    <property type="match status" value="1"/>
</dbReference>
<dbReference type="PANTHER" id="PTHR35317:SF27">
    <property type="entry name" value="RETROVIRUS-RELATED POL POLYPROTEIN FROM TRANSPOSON TNT 1-94"/>
    <property type="match status" value="1"/>
</dbReference>
<accession>A0AAV3PV20</accession>
<evidence type="ECO:0008006" key="3">
    <source>
        <dbReference type="Google" id="ProtNLM"/>
    </source>
</evidence>
<dbReference type="EMBL" id="BAABME010002675">
    <property type="protein sequence ID" value="GAA0155647.1"/>
    <property type="molecule type" value="Genomic_DNA"/>
</dbReference>
<protein>
    <recommendedName>
        <fullName evidence="3">Retrovirus-related Pol polyprotein from transposon TNT 1-94</fullName>
    </recommendedName>
</protein>
<dbReference type="Pfam" id="PF14223">
    <property type="entry name" value="Retrotran_gag_2"/>
    <property type="match status" value="1"/>
</dbReference>
<dbReference type="Proteomes" id="UP001454036">
    <property type="component" value="Unassembled WGS sequence"/>
</dbReference>
<evidence type="ECO:0000313" key="2">
    <source>
        <dbReference type="Proteomes" id="UP001454036"/>
    </source>
</evidence>
<dbReference type="AlphaFoldDB" id="A0AAV3PV20"/>
<comment type="caution">
    <text evidence="1">The sequence shown here is derived from an EMBL/GenBank/DDBJ whole genome shotgun (WGS) entry which is preliminary data.</text>
</comment>
<name>A0AAV3PV20_LITER</name>
<gene>
    <name evidence="1" type="ORF">LIER_13333</name>
</gene>
<keyword evidence="2" id="KW-1185">Reference proteome</keyword>
<proteinExistence type="predicted"/>
<reference evidence="1 2" key="1">
    <citation type="submission" date="2024-01" db="EMBL/GenBank/DDBJ databases">
        <title>The complete chloroplast genome sequence of Lithospermum erythrorhizon: insights into the phylogenetic relationship among Boraginaceae species and the maternal lineages of purple gromwells.</title>
        <authorList>
            <person name="Okada T."/>
            <person name="Watanabe K."/>
        </authorList>
    </citation>
    <scope>NUCLEOTIDE SEQUENCE [LARGE SCALE GENOMIC DNA]</scope>
</reference>